<keyword evidence="5 8" id="KW-0812">Transmembrane</keyword>
<feature type="transmembrane region" description="Helical" evidence="8">
    <location>
        <begin position="97"/>
        <end position="116"/>
    </location>
</feature>
<dbReference type="InterPro" id="IPR037294">
    <property type="entry name" value="ABC_BtuC-like"/>
</dbReference>
<reference evidence="9" key="2">
    <citation type="journal article" date="2021" name="PeerJ">
        <title>Extensive microbial diversity within the chicken gut microbiome revealed by metagenomics and culture.</title>
        <authorList>
            <person name="Gilroy R."/>
            <person name="Ravi A."/>
            <person name="Getino M."/>
            <person name="Pursley I."/>
            <person name="Horton D.L."/>
            <person name="Alikhan N.F."/>
            <person name="Baker D."/>
            <person name="Gharbi K."/>
            <person name="Hall N."/>
            <person name="Watson M."/>
            <person name="Adriaenssens E.M."/>
            <person name="Foster-Nyarko E."/>
            <person name="Jarju S."/>
            <person name="Secka A."/>
            <person name="Antonio M."/>
            <person name="Oren A."/>
            <person name="Chaudhuri R.R."/>
            <person name="La Ragione R."/>
            <person name="Hildebrand F."/>
            <person name="Pallen M.J."/>
        </authorList>
    </citation>
    <scope>NUCLEOTIDE SEQUENCE</scope>
    <source>
        <strain evidence="9">14700</strain>
    </source>
</reference>
<evidence type="ECO:0000313" key="9">
    <source>
        <dbReference type="EMBL" id="MBO8468550.1"/>
    </source>
</evidence>
<keyword evidence="6 8" id="KW-1133">Transmembrane helix</keyword>
<feature type="transmembrane region" description="Helical" evidence="8">
    <location>
        <begin position="241"/>
        <end position="268"/>
    </location>
</feature>
<accession>A0A9D9IAE3</accession>
<dbReference type="Pfam" id="PF01032">
    <property type="entry name" value="FecCD"/>
    <property type="match status" value="1"/>
</dbReference>
<dbReference type="Proteomes" id="UP000810292">
    <property type="component" value="Unassembled WGS sequence"/>
</dbReference>
<dbReference type="AlphaFoldDB" id="A0A9D9IAE3"/>
<feature type="transmembrane region" description="Helical" evidence="8">
    <location>
        <begin position="148"/>
        <end position="169"/>
    </location>
</feature>
<evidence type="ECO:0000256" key="7">
    <source>
        <dbReference type="ARBA" id="ARBA00023136"/>
    </source>
</evidence>
<protein>
    <submittedName>
        <fullName evidence="9">Iron ABC transporter permease</fullName>
    </submittedName>
</protein>
<organism evidence="9 10">
    <name type="scientific">Candidatus Ornithospirochaeta stercoravium</name>
    <dbReference type="NCBI Taxonomy" id="2840897"/>
    <lineage>
        <taxon>Bacteria</taxon>
        <taxon>Pseudomonadati</taxon>
        <taxon>Spirochaetota</taxon>
        <taxon>Spirochaetia</taxon>
        <taxon>Spirochaetales</taxon>
        <taxon>Spirochaetaceae</taxon>
        <taxon>Spirochaetaceae incertae sedis</taxon>
        <taxon>Candidatus Ornithospirochaeta</taxon>
    </lineage>
</organism>
<evidence type="ECO:0000256" key="4">
    <source>
        <dbReference type="ARBA" id="ARBA00022475"/>
    </source>
</evidence>
<reference evidence="9" key="1">
    <citation type="submission" date="2020-10" db="EMBL/GenBank/DDBJ databases">
        <authorList>
            <person name="Gilroy R."/>
        </authorList>
    </citation>
    <scope>NUCLEOTIDE SEQUENCE</scope>
    <source>
        <strain evidence="9">14700</strain>
    </source>
</reference>
<comment type="subcellular location">
    <subcellularLocation>
        <location evidence="1">Cell membrane</location>
        <topology evidence="1">Multi-pass membrane protein</topology>
    </subcellularLocation>
</comment>
<dbReference type="InterPro" id="IPR000522">
    <property type="entry name" value="ABC_transptr_permease_BtuC"/>
</dbReference>
<keyword evidence="3" id="KW-0813">Transport</keyword>
<feature type="transmembrane region" description="Helical" evidence="8">
    <location>
        <begin position="122"/>
        <end position="141"/>
    </location>
</feature>
<evidence type="ECO:0000256" key="3">
    <source>
        <dbReference type="ARBA" id="ARBA00022448"/>
    </source>
</evidence>
<dbReference type="GO" id="GO:0033214">
    <property type="term" value="P:siderophore-iron import into cell"/>
    <property type="evidence" value="ECO:0007669"/>
    <property type="project" value="TreeGrafter"/>
</dbReference>
<keyword evidence="4" id="KW-1003">Cell membrane</keyword>
<evidence type="ECO:0000256" key="8">
    <source>
        <dbReference type="SAM" id="Phobius"/>
    </source>
</evidence>
<evidence type="ECO:0000256" key="5">
    <source>
        <dbReference type="ARBA" id="ARBA00022692"/>
    </source>
</evidence>
<evidence type="ECO:0000256" key="2">
    <source>
        <dbReference type="ARBA" id="ARBA00007935"/>
    </source>
</evidence>
<sequence>MKLSKPSLIAALVIVYIAVFILSFSIGRFPITPPELIKILLSRIFPITQDWSVQAEAVVFNIRLPRIIISSLIGAGLSLSGLIYQMIFRNPMVSPDVLGTSTGAGFGAAIALLIALPSPLVSLSAFISGLLAVMLVYLIASRMPSNQILGLVLGGIMISSIFQSGTSFIKLVADPENELPAITYFLMGSLAGAGKEEVKMLFPPMLISIIPIIILSWRLNILSLPEDEAESLGVRTKAIRAVAIVAASLMTASSVAVSGIIGWVGLVIP</sequence>
<dbReference type="Gene3D" id="1.10.3470.10">
    <property type="entry name" value="ABC transporter involved in vitamin B12 uptake, BtuC"/>
    <property type="match status" value="1"/>
</dbReference>
<comment type="similarity">
    <text evidence="2">Belongs to the binding-protein-dependent transport system permease family. FecCD subfamily.</text>
</comment>
<dbReference type="SUPFAM" id="SSF81345">
    <property type="entry name" value="ABC transporter involved in vitamin B12 uptake, BtuC"/>
    <property type="match status" value="1"/>
</dbReference>
<dbReference type="GO" id="GO:0005886">
    <property type="term" value="C:plasma membrane"/>
    <property type="evidence" value="ECO:0007669"/>
    <property type="project" value="UniProtKB-SubCell"/>
</dbReference>
<evidence type="ECO:0000256" key="6">
    <source>
        <dbReference type="ARBA" id="ARBA00022989"/>
    </source>
</evidence>
<evidence type="ECO:0000256" key="1">
    <source>
        <dbReference type="ARBA" id="ARBA00004651"/>
    </source>
</evidence>
<evidence type="ECO:0000313" key="10">
    <source>
        <dbReference type="Proteomes" id="UP000810292"/>
    </source>
</evidence>
<dbReference type="PANTHER" id="PTHR30472">
    <property type="entry name" value="FERRIC ENTEROBACTIN TRANSPORT SYSTEM PERMEASE PROTEIN"/>
    <property type="match status" value="1"/>
</dbReference>
<feature type="non-terminal residue" evidence="9">
    <location>
        <position position="269"/>
    </location>
</feature>
<keyword evidence="7 8" id="KW-0472">Membrane</keyword>
<proteinExistence type="inferred from homology"/>
<dbReference type="GO" id="GO:0022857">
    <property type="term" value="F:transmembrane transporter activity"/>
    <property type="evidence" value="ECO:0007669"/>
    <property type="project" value="InterPro"/>
</dbReference>
<dbReference type="PANTHER" id="PTHR30472:SF70">
    <property type="entry name" value="MOLYBDATE IMPORT SYSTEM PERMEASE PROTEIN MOLB"/>
    <property type="match status" value="1"/>
</dbReference>
<dbReference type="EMBL" id="JADIMF010000030">
    <property type="protein sequence ID" value="MBO8468550.1"/>
    <property type="molecule type" value="Genomic_DNA"/>
</dbReference>
<feature type="transmembrane region" description="Helical" evidence="8">
    <location>
        <begin position="201"/>
        <end position="220"/>
    </location>
</feature>
<feature type="transmembrane region" description="Helical" evidence="8">
    <location>
        <begin position="7"/>
        <end position="26"/>
    </location>
</feature>
<gene>
    <name evidence="9" type="ORF">IAA72_02045</name>
</gene>
<dbReference type="CDD" id="cd06550">
    <property type="entry name" value="TM_ABC_iron-siderophores_like"/>
    <property type="match status" value="1"/>
</dbReference>
<name>A0A9D9IAE3_9SPIO</name>
<comment type="caution">
    <text evidence="9">The sequence shown here is derived from an EMBL/GenBank/DDBJ whole genome shotgun (WGS) entry which is preliminary data.</text>
</comment>
<feature type="transmembrane region" description="Helical" evidence="8">
    <location>
        <begin position="67"/>
        <end position="85"/>
    </location>
</feature>